<organism evidence="1 2">
    <name type="scientific">Panagrellus redivivus</name>
    <name type="common">Microworm</name>
    <dbReference type="NCBI Taxonomy" id="6233"/>
    <lineage>
        <taxon>Eukaryota</taxon>
        <taxon>Metazoa</taxon>
        <taxon>Ecdysozoa</taxon>
        <taxon>Nematoda</taxon>
        <taxon>Chromadorea</taxon>
        <taxon>Rhabditida</taxon>
        <taxon>Tylenchina</taxon>
        <taxon>Panagrolaimomorpha</taxon>
        <taxon>Panagrolaimoidea</taxon>
        <taxon>Panagrolaimidae</taxon>
        <taxon>Panagrellus</taxon>
    </lineage>
</organism>
<proteinExistence type="predicted"/>
<reference evidence="2" key="2">
    <citation type="submission" date="2020-10" db="UniProtKB">
        <authorList>
            <consortium name="WormBaseParasite"/>
        </authorList>
    </citation>
    <scope>IDENTIFICATION</scope>
</reference>
<reference evidence="1" key="1">
    <citation type="journal article" date="2013" name="Genetics">
        <title>The draft genome and transcriptome of Panagrellus redivivus are shaped by the harsh demands of a free-living lifestyle.</title>
        <authorList>
            <person name="Srinivasan J."/>
            <person name="Dillman A.R."/>
            <person name="Macchietto M.G."/>
            <person name="Heikkinen L."/>
            <person name="Lakso M."/>
            <person name="Fracchia K.M."/>
            <person name="Antoshechkin I."/>
            <person name="Mortazavi A."/>
            <person name="Wong G."/>
            <person name="Sternberg P.W."/>
        </authorList>
    </citation>
    <scope>NUCLEOTIDE SEQUENCE [LARGE SCALE GENOMIC DNA]</scope>
    <source>
        <strain evidence="1">MT8872</strain>
    </source>
</reference>
<keyword evidence="1" id="KW-1185">Reference proteome</keyword>
<sequence length="118" mass="12761">MQNREKDTVAIAKMGNQRRSGVVVVVAPQKGGDDYYNGRMGVYVHAVDVVANRRQEASLPLTAAPLFETIIKPQPGSDQPSVVKAVEPNSRTIIRWKEAEPYGLSPASRAAGMARLAS</sequence>
<accession>A0A7E5A017</accession>
<protein>
    <submittedName>
        <fullName evidence="2">Fibronectin type-III domain-containing protein</fullName>
    </submittedName>
</protein>
<dbReference type="WBParaSite" id="Pan_g6444.t1">
    <property type="protein sequence ID" value="Pan_g6444.t1"/>
    <property type="gene ID" value="Pan_g6444"/>
</dbReference>
<dbReference type="AlphaFoldDB" id="A0A7E5A017"/>
<name>A0A7E5A017_PANRE</name>
<evidence type="ECO:0000313" key="1">
    <source>
        <dbReference type="Proteomes" id="UP000492821"/>
    </source>
</evidence>
<evidence type="ECO:0000313" key="2">
    <source>
        <dbReference type="WBParaSite" id="Pan_g6444.t1"/>
    </source>
</evidence>
<dbReference type="Proteomes" id="UP000492821">
    <property type="component" value="Unassembled WGS sequence"/>
</dbReference>